<keyword evidence="5 7" id="KW-1133">Transmembrane helix</keyword>
<feature type="compositionally biased region" description="Acidic residues" evidence="6">
    <location>
        <begin position="1262"/>
        <end position="1275"/>
    </location>
</feature>
<gene>
    <name evidence="9" type="ORF">I306_01657</name>
</gene>
<feature type="domain" description="C2" evidence="8">
    <location>
        <begin position="854"/>
        <end position="967"/>
    </location>
</feature>
<dbReference type="Proteomes" id="UP000054272">
    <property type="component" value="Unassembled WGS sequence"/>
</dbReference>
<dbReference type="InterPro" id="IPR037765">
    <property type="entry name" value="C2B_Tricalbin"/>
</dbReference>
<keyword evidence="2 7" id="KW-0812">Transmembrane</keyword>
<feature type="region of interest" description="Disordered" evidence="6">
    <location>
        <begin position="117"/>
        <end position="162"/>
    </location>
</feature>
<evidence type="ECO:0000259" key="8">
    <source>
        <dbReference type="PROSITE" id="PS50004"/>
    </source>
</evidence>
<dbReference type="CDD" id="cd04052">
    <property type="entry name" value="C2B_Tricalbin-like"/>
    <property type="match status" value="1"/>
</dbReference>
<evidence type="ECO:0000256" key="5">
    <source>
        <dbReference type="ARBA" id="ARBA00022989"/>
    </source>
</evidence>
<feature type="region of interest" description="Disordered" evidence="6">
    <location>
        <begin position="1331"/>
        <end position="1360"/>
    </location>
</feature>
<dbReference type="SUPFAM" id="SSF49562">
    <property type="entry name" value="C2 domain (Calcium/lipid-binding domain, CaLB)"/>
    <property type="match status" value="2"/>
</dbReference>
<evidence type="ECO:0000256" key="2">
    <source>
        <dbReference type="ARBA" id="ARBA00022692"/>
    </source>
</evidence>
<dbReference type="SMART" id="SM00239">
    <property type="entry name" value="C2"/>
    <property type="match status" value="2"/>
</dbReference>
<organism evidence="9 10">
    <name type="scientific">Cryptococcus gattii EJB2</name>
    <dbReference type="NCBI Taxonomy" id="1296103"/>
    <lineage>
        <taxon>Eukaryota</taxon>
        <taxon>Fungi</taxon>
        <taxon>Dikarya</taxon>
        <taxon>Basidiomycota</taxon>
        <taxon>Agaricomycotina</taxon>
        <taxon>Tremellomycetes</taxon>
        <taxon>Tremellales</taxon>
        <taxon>Cryptococcaceae</taxon>
        <taxon>Cryptococcus</taxon>
        <taxon>Cryptococcus gattii species complex</taxon>
    </lineage>
</organism>
<keyword evidence="10" id="KW-1185">Reference proteome</keyword>
<keyword evidence="3" id="KW-0677">Repeat</keyword>
<feature type="compositionally biased region" description="Polar residues" evidence="6">
    <location>
        <begin position="329"/>
        <end position="344"/>
    </location>
</feature>
<comment type="subcellular location">
    <subcellularLocation>
        <location evidence="1">Endoplasmic reticulum membrane</location>
    </subcellularLocation>
</comment>
<dbReference type="PANTHER" id="PTHR47348">
    <property type="entry name" value="MEIOTICALLY UP-REGULATED GENE 190 PROTEIN"/>
    <property type="match status" value="1"/>
</dbReference>
<feature type="compositionally biased region" description="Low complexity" evidence="6">
    <location>
        <begin position="1047"/>
        <end position="1063"/>
    </location>
</feature>
<feature type="region of interest" description="Disordered" evidence="6">
    <location>
        <begin position="329"/>
        <end position="474"/>
    </location>
</feature>
<feature type="transmembrane region" description="Helical" evidence="7">
    <location>
        <begin position="192"/>
        <end position="223"/>
    </location>
</feature>
<feature type="compositionally biased region" description="Pro residues" evidence="6">
    <location>
        <begin position="1"/>
        <end position="11"/>
    </location>
</feature>
<proteinExistence type="predicted"/>
<evidence type="ECO:0000256" key="1">
    <source>
        <dbReference type="ARBA" id="ARBA00004586"/>
    </source>
</evidence>
<dbReference type="CDD" id="cd04041">
    <property type="entry name" value="C2A_fungal"/>
    <property type="match status" value="1"/>
</dbReference>
<feature type="compositionally biased region" description="Polar residues" evidence="6">
    <location>
        <begin position="432"/>
        <end position="446"/>
    </location>
</feature>
<feature type="compositionally biased region" description="Basic residues" evidence="6">
    <location>
        <begin position="402"/>
        <end position="415"/>
    </location>
</feature>
<evidence type="ECO:0000256" key="6">
    <source>
        <dbReference type="SAM" id="MobiDB-lite"/>
    </source>
</evidence>
<accession>A0ABR5C034</accession>
<dbReference type="InterPro" id="IPR035892">
    <property type="entry name" value="C2_domain_sf"/>
</dbReference>
<evidence type="ECO:0000256" key="7">
    <source>
        <dbReference type="SAM" id="Phobius"/>
    </source>
</evidence>
<dbReference type="InterPro" id="IPR000008">
    <property type="entry name" value="C2_dom"/>
</dbReference>
<evidence type="ECO:0000256" key="4">
    <source>
        <dbReference type="ARBA" id="ARBA00022824"/>
    </source>
</evidence>
<keyword evidence="4" id="KW-0256">Endoplasmic reticulum</keyword>
<feature type="compositionally biased region" description="Pro residues" evidence="6">
    <location>
        <begin position="28"/>
        <end position="37"/>
    </location>
</feature>
<protein>
    <submittedName>
        <fullName evidence="9">C2 domain-containing protein</fullName>
    </submittedName>
</protein>
<feature type="domain" description="C2" evidence="8">
    <location>
        <begin position="603"/>
        <end position="726"/>
    </location>
</feature>
<dbReference type="PANTHER" id="PTHR47348:SF3">
    <property type="entry name" value="MEIOTICALLY UP-REGULATED GENE 190 PROTEIN"/>
    <property type="match status" value="1"/>
</dbReference>
<feature type="region of interest" description="Disordered" evidence="6">
    <location>
        <begin position="1256"/>
        <end position="1275"/>
    </location>
</feature>
<evidence type="ECO:0000313" key="10">
    <source>
        <dbReference type="Proteomes" id="UP000054272"/>
    </source>
</evidence>
<evidence type="ECO:0000313" key="9">
    <source>
        <dbReference type="EMBL" id="KIR81244.1"/>
    </source>
</evidence>
<feature type="compositionally biased region" description="Polar residues" evidence="6">
    <location>
        <begin position="128"/>
        <end position="150"/>
    </location>
</feature>
<feature type="compositionally biased region" description="Polar residues" evidence="6">
    <location>
        <begin position="366"/>
        <end position="375"/>
    </location>
</feature>
<dbReference type="InterPro" id="IPR037767">
    <property type="entry name" value="C2A_Mug190-like"/>
</dbReference>
<dbReference type="Pfam" id="PF25669">
    <property type="entry name" value="SMP_MUG190-like"/>
    <property type="match status" value="2"/>
</dbReference>
<dbReference type="CDD" id="cd21676">
    <property type="entry name" value="SMP_Mug190"/>
    <property type="match status" value="1"/>
</dbReference>
<keyword evidence="7" id="KW-0472">Membrane</keyword>
<dbReference type="Gene3D" id="2.60.40.150">
    <property type="entry name" value="C2 domain"/>
    <property type="match status" value="2"/>
</dbReference>
<feature type="region of interest" description="Disordered" evidence="6">
    <location>
        <begin position="1036"/>
        <end position="1069"/>
    </location>
</feature>
<name>A0ABR5C034_9TREE</name>
<feature type="region of interest" description="Disordered" evidence="6">
    <location>
        <begin position="858"/>
        <end position="880"/>
    </location>
</feature>
<dbReference type="EMBL" id="KN848606">
    <property type="protein sequence ID" value="KIR81244.1"/>
    <property type="molecule type" value="Genomic_DNA"/>
</dbReference>
<feature type="compositionally biased region" description="Polar residues" evidence="6">
    <location>
        <begin position="383"/>
        <end position="394"/>
    </location>
</feature>
<feature type="compositionally biased region" description="Basic and acidic residues" evidence="6">
    <location>
        <begin position="1346"/>
        <end position="1360"/>
    </location>
</feature>
<dbReference type="Pfam" id="PF00168">
    <property type="entry name" value="C2"/>
    <property type="match status" value="2"/>
</dbReference>
<evidence type="ECO:0000256" key="3">
    <source>
        <dbReference type="ARBA" id="ARBA00022737"/>
    </source>
</evidence>
<sequence>MSQPPPLPPRKPSSFPEAITVNPGAALPTPPPLPPRPTSSINRDTPPPPIHTGGPVVIAASEGTPQPSEEVPRVQVAITPASPDDERYTSNVLEQASQRLSNPSNGQSIVTGVRNLDVEPKTPAGNGLANNVPINEGRASSTNPLVSSPNKDIAGGATSNRSTSHIPLTLSLLKQVPSSGLKDLPTMRSIQWAIFTTILVLLAHCGLPLAWLIVTAFGSYYLITQLDGFVPPPTQEASIQEQKEKIMQTGDGVEAVGWVNHALYALLPLISTDVLTPFVDLLEDALSEEVPSIVTSVRLTSPALGSQPLVLTSLRPMSDEEWFASLSSSVTKSDQKSGSKTHSSPAYKVPASPGPEFLKRARRGRQTPSTGSSNLIDHCKPLNQPSPTCSSSDSEIQDELQKRRKRDRLLHKITHRVPYSPSTDHPNPPQSPETDTTQQNQPQSRSGDCLEDETDTFDEPRLHGGWDEEVDEEDPDAGQYVNYQIGFEYKRGAEAMQKGRGLHCLAYIGIGVKGLGKAEIPVYIDVLYIKGVINLRLLLSPTPPFITTGSFTLPSMPEYDISANPLKKGAFNAMDLPLMKPYVKASFKSVLASFLHPHSYTLDIDRLLLGAESSYRTEHIGVLYIIFHGARDLPKADTMGSCDPYLKVGFEKAKKVMFSTRTIGRSRNPVWEEECFILIAADAIKAGEGFRICANDSDRFSADDTLGVVLLDLAELIDSCRQGMTHRVDHFVADRAAKDTSGTLSWSVEFCPLWQMSPEETKERLAQGRMEKERCEPPRGAEEPWWVRWMKDMIPGEDGWETERIKRRAETKEWLCGRKEREVWEAKVGASEERPSGILQFHIHQCLDLEVESTAGTYTTQPQRPAGGPPALGHVTDRSANEINDPPSAYCEVHLNDKLVYKTRTKEVTPMPYYNAVSERFVRDWTKGKIVFVVRDARDREHDPILGLVVINLHDILKETSQITRWFPLTAGLGWGRIRLSLLWKSLEMSIPRGISGYEVGTVQIKSLVFTPADDRNDDLRVVIRTDSDTRKVRLVSGENGNSRTVPTGSPSSSRFSTPPSSSEQYTFPDSTHPGLAIMYRHSCSIHMSIQSSKAKRRVLGKMKLLGVGVIRLNNVPDGQGSRRVGVWEGVKGESNDWDLGFEGMADTPLDEDSGEMLSTPDIAAVDKSLSPTSHPDSLALSRVRTSLSKRSSRSIVSSPRSLPGQRRLIGYIDVSWVLAPGISAIHRKLAKHDLRFAKVFEAWESARDEHDIVHEMGNEDSGSDSENEEGENSGEQEFVHLQENDAEDMSPRRAHSHALHKQHKGLFQLKIARTGKFVKDKLSAKVYNATNHGNSGVQEGYGRTRGADLEVEKEGLSKL</sequence>
<feature type="region of interest" description="Disordered" evidence="6">
    <location>
        <begin position="1"/>
        <end position="73"/>
    </location>
</feature>
<dbReference type="PROSITE" id="PS50004">
    <property type="entry name" value="C2"/>
    <property type="match status" value="2"/>
</dbReference>
<reference evidence="9 10" key="1">
    <citation type="submission" date="2015-01" db="EMBL/GenBank/DDBJ databases">
        <title>The Genome Sequence of Cryptococcus gattii EJB2.</title>
        <authorList>
            <consortium name="The Broad Institute Genomics Platform"/>
            <person name="Cuomo C."/>
            <person name="Litvintseva A."/>
            <person name="Chen Y."/>
            <person name="Heitman J."/>
            <person name="Sun S."/>
            <person name="Springer D."/>
            <person name="Dromer F."/>
            <person name="Young S."/>
            <person name="Zeng Q."/>
            <person name="Gargeya S."/>
            <person name="Abouelleil A."/>
            <person name="Alvarado L."/>
            <person name="Chapman S.B."/>
            <person name="Gainer-Dewar J."/>
            <person name="Goldberg J."/>
            <person name="Griggs A."/>
            <person name="Gujja S."/>
            <person name="Hansen M."/>
            <person name="Howarth C."/>
            <person name="Imamovic A."/>
            <person name="Larimer J."/>
            <person name="Murphy C."/>
            <person name="Naylor J."/>
            <person name="Pearson M."/>
            <person name="Priest M."/>
            <person name="Roberts A."/>
            <person name="Saif S."/>
            <person name="Shea T."/>
            <person name="Sykes S."/>
            <person name="Wortman J."/>
            <person name="Nusbaum C."/>
            <person name="Birren B."/>
        </authorList>
    </citation>
    <scope>NUCLEOTIDE SEQUENCE [LARGE SCALE GENOMIC DNA]</scope>
    <source>
        <strain evidence="9 10">EJB2</strain>
    </source>
</reference>